<dbReference type="AlphaFoldDB" id="A0A5C8M2W5"/>
<feature type="region of interest" description="Disordered" evidence="1">
    <location>
        <begin position="73"/>
        <end position="188"/>
    </location>
</feature>
<evidence type="ECO:0000256" key="2">
    <source>
        <dbReference type="SAM" id="SignalP"/>
    </source>
</evidence>
<comment type="caution">
    <text evidence="3">The sequence shown here is derived from an EMBL/GenBank/DDBJ whole genome shotgun (WGS) entry which is preliminary data.</text>
</comment>
<evidence type="ECO:0000313" key="4">
    <source>
        <dbReference type="Proteomes" id="UP000321814"/>
    </source>
</evidence>
<keyword evidence="2" id="KW-0732">Signal</keyword>
<name>A0A5C8M2W5_9GAMM</name>
<sequence length="188" mass="20171">MLSVKNKALRCACGLLMTHSGISFASPEVSVLQQLPPLFISSEEKTSDWIQANKKVAELGGWQFYMQEAGGHAAMDHSQHSGHSGQKAEPAMDHSQHSSHGGHKAEPVIDHSQHSGHSGHKAEPAMDHSQHSSHGGHKAEPVIDHSQHSGHSGHKAEPAMDHSQHSGHATSKQTAPKPAAGDQHEHHH</sequence>
<dbReference type="OrthoDB" id="5773102at2"/>
<gene>
    <name evidence="3" type="ORF">FU839_00430</name>
</gene>
<proteinExistence type="predicted"/>
<reference evidence="3 4" key="1">
    <citation type="submission" date="2019-08" db="EMBL/GenBank/DDBJ databases">
        <title>Draft genome analysis of Rheinheimera tangshanensis isolated from the roots of fresh rice plants (Oryza sativa).</title>
        <authorList>
            <person name="Yu Q."/>
            <person name="Qi Y."/>
            <person name="Zhang H."/>
            <person name="Pu J."/>
        </authorList>
    </citation>
    <scope>NUCLEOTIDE SEQUENCE [LARGE SCALE GENOMIC DNA]</scope>
    <source>
        <strain evidence="3 4">JA3-B52</strain>
    </source>
</reference>
<feature type="signal peptide" evidence="2">
    <location>
        <begin position="1"/>
        <end position="25"/>
    </location>
</feature>
<dbReference type="EMBL" id="VRLR01000001">
    <property type="protein sequence ID" value="TXK82795.1"/>
    <property type="molecule type" value="Genomic_DNA"/>
</dbReference>
<organism evidence="3 4">
    <name type="scientific">Rheinheimera tangshanensis</name>
    <dbReference type="NCBI Taxonomy" id="400153"/>
    <lineage>
        <taxon>Bacteria</taxon>
        <taxon>Pseudomonadati</taxon>
        <taxon>Pseudomonadota</taxon>
        <taxon>Gammaproteobacteria</taxon>
        <taxon>Chromatiales</taxon>
        <taxon>Chromatiaceae</taxon>
        <taxon>Rheinheimera</taxon>
    </lineage>
</organism>
<keyword evidence="4" id="KW-1185">Reference proteome</keyword>
<evidence type="ECO:0000256" key="1">
    <source>
        <dbReference type="SAM" id="MobiDB-lite"/>
    </source>
</evidence>
<feature type="compositionally biased region" description="Basic and acidic residues" evidence="1">
    <location>
        <begin position="103"/>
        <end position="113"/>
    </location>
</feature>
<dbReference type="Proteomes" id="UP000321814">
    <property type="component" value="Unassembled WGS sequence"/>
</dbReference>
<feature type="compositionally biased region" description="Basic and acidic residues" evidence="1">
    <location>
        <begin position="154"/>
        <end position="164"/>
    </location>
</feature>
<feature type="chain" id="PRO_5022939808" evidence="2">
    <location>
        <begin position="26"/>
        <end position="188"/>
    </location>
</feature>
<evidence type="ECO:0000313" key="3">
    <source>
        <dbReference type="EMBL" id="TXK82795.1"/>
    </source>
</evidence>
<feature type="compositionally biased region" description="Basic and acidic residues" evidence="1">
    <location>
        <begin position="120"/>
        <end position="130"/>
    </location>
</feature>
<accession>A0A5C8M2W5</accession>
<protein>
    <submittedName>
        <fullName evidence="3">Uncharacterized protein</fullName>
    </submittedName>
</protein>
<dbReference type="RefSeq" id="WP_147902750.1">
    <property type="nucleotide sequence ID" value="NZ_VRLR01000001.1"/>
</dbReference>
<feature type="compositionally biased region" description="Basic and acidic residues" evidence="1">
    <location>
        <begin position="137"/>
        <end position="147"/>
    </location>
</feature>